<evidence type="ECO:0000259" key="3">
    <source>
        <dbReference type="SMART" id="SM00494"/>
    </source>
</evidence>
<feature type="compositionally biased region" description="Low complexity" evidence="1">
    <location>
        <begin position="2490"/>
        <end position="2502"/>
    </location>
</feature>
<organism evidence="4 5">
    <name type="scientific">Plakobranchus ocellatus</name>
    <dbReference type="NCBI Taxonomy" id="259542"/>
    <lineage>
        <taxon>Eukaryota</taxon>
        <taxon>Metazoa</taxon>
        <taxon>Spiralia</taxon>
        <taxon>Lophotrochozoa</taxon>
        <taxon>Mollusca</taxon>
        <taxon>Gastropoda</taxon>
        <taxon>Heterobranchia</taxon>
        <taxon>Euthyneura</taxon>
        <taxon>Panpulmonata</taxon>
        <taxon>Sacoglossa</taxon>
        <taxon>Placobranchoidea</taxon>
        <taxon>Plakobranchidae</taxon>
        <taxon>Plakobranchus</taxon>
    </lineage>
</organism>
<dbReference type="SMART" id="SM00494">
    <property type="entry name" value="ChtBD2"/>
    <property type="match status" value="2"/>
</dbReference>
<feature type="compositionally biased region" description="Gly residues" evidence="1">
    <location>
        <begin position="345"/>
        <end position="377"/>
    </location>
</feature>
<dbReference type="InterPro" id="IPR002557">
    <property type="entry name" value="Chitin-bd_dom"/>
</dbReference>
<feature type="chain" id="PRO_5043977336" description="Chitin-binding type-2 domain-containing protein" evidence="2">
    <location>
        <begin position="30"/>
        <end position="2640"/>
    </location>
</feature>
<sequence>MTRDSISSPLVQVILKLYLWTVLWHLSSAGPAMNGFFNAQPWGVPQMRQRFNLENGICSQPMVIAVCIEGSMARNVGEFRHTLEFAGNVVSTLRRIQPRQFSMAINYCSYIKGWTPWTNSARDFATDLDTLQWPYHYAPTPWGPYGGYPAAGGLGYGRFSPLQPNSGLCIERARQSMAQVPPYFQRLILHLTSGHSSNPLLTMQHAQAAMYEGTEIFAISIKAYGLSEELSMSVSGSPYLLQVSSLASLGKRHLDKIIENVCRIERYKGPDSSGVEDSGNAGGSGGNNLGTGGGTSGGMIGNEGTGGGNAGSGGTSGGGAGGVGTVGGETNGGSSGDEVGSSGTSTGGEGTTGGNSGNGGSSGGTAGNGGTSGGTADNGGTSSGAAGNGGTNGGAAGNGGTSGGTAGNGGTSSGAAGNGGTNGGTAGNGGTSGGTAGNGGTSGGTAAGNGGTSGGTAGNGGTSGGATGNGGTSGGTAGNGGTNGGATGNGGTSGGTAGNGGTSGGATGNGGTSGGTTGNGGTSGGATGNAGNSGGAPGNGDTAGGGSGGAGTSGGATGNGGTGGGGSGGGGNGGTGGGGSGGGGNGGTGGGNAGGAGDGGIGGGTGSGGGANGGGLGGNAGGSGTGDGGTGPGNNNNNNNGLPFPNRQTLCVPVGGISNPFLRQLYLAGRRPCPIVTIRPLPASNCVDLSNVRNVFVRQALLMANFPMEACPEVAATNTPASITSTASALITTTTTSPPPSTSAVTMSSPSNQQCIDLTNVPSDLHEMVLILNAPLEACANTTATSTSTTTLITDTPSPTTTASATTTNVPCLDLSKVFFAFRNIVRARDPNRPLCPPPTVSPPSTLSTATPLNTTACVDVSIFPPEERPGAIIFLLIYGIIACPLTNETGGNTSLSCMDLSGFSDTDRAIIIEIIKPLPPCNETRTTSAPSTPETPSCFDINSVDDSQRELAARFLEFRSLSPCPPSSNVTTTEARVNTTSVVPTTTPASTACVDVSIFPPQEQPGAIIFLSIYGIQACPLANSSSGGDNSSSCVDISGFSEDQKAIITEIIKPYVPCNETLDSSGATSSPATGGTEVTQLPCLNISSVVDSKQKMVASFMLSHALTPCDVLSNVTSSDNFTTAVPTTQECIDVSGYPSPEERRKAIEFFELYNFTICPEITQTYTATTTANSAVTDTTTVPTTTVCVDISGYTDPEERAKAIEFFELYNIQICPEVQTTSAVETATKMTTTNNPATASPFCVDVGIFPEAEQPGAIVFLSIYGIQACPLSNSTTDTASNSSTNCVDISGFSEEQRAVIIEIIKPNLPCIVSTDISISTPSPTSSGVGAVQILCVNITSVDEEKKQMVTVFMLSHNLTACDASPNVISSTIPATEVPTTKACVVISGYTDPEEREKAIEFFRLYNIRICPEVTILPTVQTTTAVASTDNSATGATACVDVSIFPEVEQPGAIIFLSIYGIQACPLGNSTTDTAGNNSKNCVDISGFSEEQRAVIIEIIKPNVPCNVSTDISISTPSPASSGVGGTQIPCTNISSVEERGKRLVTFFMLSHGLTPCDLSSNITRATAVPTDKACIDVSGYSNPEERAKAIEYFMIYNITICPEITSSTVLTSKALSTVAPKATATPCVDVSVFPIEEQPGAVVFLSIYGILACPLTNSSSASNNSESTRCVDVSGFQESQRDIVIEIFKPLPPCNETSGTITTSARPVVNTNALGITQIPCVDTSFVNNSDKDMAMDFMLSHGLVPCNISLNVTFGLPNVNPYTPTTPYKDAETTATPVTSSCIDVSGYTDPEERRKALEFFRLYNVDVCPETSISSGIQTTSTPIDANFPVGVTPPCVDVSIFPVEERQGAVAFLSIYGILPCPFNDHSSSSQNVTLNSCIDTSQFSDEQKAIIAEVLKPIPLCNESSVDILDTASSVIVSQVTGKIVCFQMSEMDELKMQMISNFMQLHNLSACVGNTSILPEVSTERPIQSEPTEAGTEIPCVSVSGYTDPVEKAKAIDFFNLYNIPICPETSVAPTIQTTPTSSSSQFSSSATVNQLLNYSTAPTTGCVDVSIFPPKEQAGAVLFLSIYGIQACPLSDSTTQSTDSSNCIDVSRFSEGDRAVILEIMNPIPACSNMAQSSGANDSRVEPMATSDTITAKSGCVNITSASNLDIDTLAQFLQLRGFHACSLTSTTLSSTVLTTSLKPPENSDSKPSPSSCIDVSGYTDPVEKANAVAFFQLYNFIICPEVTTTAATPIQTMRPETTNLPSEVRSALTVTTPDPQKVMTTPAESDANACVDVSIFPEKERSNAVVFLSIYGILACNRTSSTSTNENCVELTGFTEAQKTVIIELIKPKQPCIEASLNSSATESVLGVTSTVINNGESTSSVIPCVDLSVYEEGERAAAVEYFRLYGLSPCPNASAIPPTIPTPTAQATVSTMPAATTRRDCVDLSDVVPALRQFVLALNAPLEACSDETDSEVTTSSSDTNENEAFNTSSMSDNDAISPTSSGSNIESSGASRTRSSVLCSGCQEDGGLCYKPDPDSCSNFLQCTSPSSDFNDTTWIHSSIPCPIRTFWSQDALTCVHPEDSSCIKDLCILGQESDILLIANCAQYLHCDQSGSISRRCCPLGQIFLNGVCQEGINSGCEEQCIASSA</sequence>
<evidence type="ECO:0000313" key="5">
    <source>
        <dbReference type="Proteomes" id="UP000735302"/>
    </source>
</evidence>
<feature type="domain" description="Chitin-binding type-2" evidence="3">
    <location>
        <begin position="2579"/>
        <end position="2633"/>
    </location>
</feature>
<feature type="compositionally biased region" description="Gly residues" evidence="1">
    <location>
        <begin position="619"/>
        <end position="632"/>
    </location>
</feature>
<dbReference type="GO" id="GO:0008061">
    <property type="term" value="F:chitin binding"/>
    <property type="evidence" value="ECO:0007669"/>
    <property type="project" value="InterPro"/>
</dbReference>
<proteinExistence type="predicted"/>
<feature type="compositionally biased region" description="Low complexity" evidence="1">
    <location>
        <begin position="2464"/>
        <end position="2476"/>
    </location>
</feature>
<name>A0AAV4BB93_9GAST</name>
<feature type="region of interest" description="Disordered" evidence="1">
    <location>
        <begin position="2459"/>
        <end position="2502"/>
    </location>
</feature>
<keyword evidence="5" id="KW-1185">Reference proteome</keyword>
<dbReference type="Proteomes" id="UP000735302">
    <property type="component" value="Unassembled WGS sequence"/>
</dbReference>
<dbReference type="EMBL" id="BLXT01004660">
    <property type="protein sequence ID" value="GFO16397.1"/>
    <property type="molecule type" value="Genomic_DNA"/>
</dbReference>
<feature type="compositionally biased region" description="Polar residues" evidence="1">
    <location>
        <begin position="2477"/>
        <end position="2489"/>
    </location>
</feature>
<protein>
    <recommendedName>
        <fullName evidence="3">Chitin-binding type-2 domain-containing protein</fullName>
    </recommendedName>
</protein>
<feature type="domain" description="Chitin-binding type-2" evidence="3">
    <location>
        <begin position="2513"/>
        <end position="2578"/>
    </location>
</feature>
<gene>
    <name evidence="4" type="ORF">PoB_004290200</name>
</gene>
<dbReference type="InterPro" id="IPR036465">
    <property type="entry name" value="vWFA_dom_sf"/>
</dbReference>
<accession>A0AAV4BB93</accession>
<keyword evidence="2" id="KW-0732">Signal</keyword>
<feature type="signal peptide" evidence="2">
    <location>
        <begin position="1"/>
        <end position="29"/>
    </location>
</feature>
<feature type="compositionally biased region" description="Gly residues" evidence="1">
    <location>
        <begin position="280"/>
        <end position="335"/>
    </location>
</feature>
<evidence type="ECO:0000313" key="4">
    <source>
        <dbReference type="EMBL" id="GFO16397.1"/>
    </source>
</evidence>
<dbReference type="Gene3D" id="3.40.50.410">
    <property type="entry name" value="von Willebrand factor, type A domain"/>
    <property type="match status" value="1"/>
</dbReference>
<feature type="region of interest" description="Disordered" evidence="1">
    <location>
        <begin position="268"/>
        <end position="387"/>
    </location>
</feature>
<dbReference type="SUPFAM" id="SSF53300">
    <property type="entry name" value="vWA-like"/>
    <property type="match status" value="1"/>
</dbReference>
<evidence type="ECO:0000256" key="1">
    <source>
        <dbReference type="SAM" id="MobiDB-lite"/>
    </source>
</evidence>
<feature type="region of interest" description="Disordered" evidence="1">
    <location>
        <begin position="404"/>
        <end position="567"/>
    </location>
</feature>
<feature type="region of interest" description="Disordered" evidence="1">
    <location>
        <begin position="619"/>
        <end position="642"/>
    </location>
</feature>
<dbReference type="GO" id="GO:0005576">
    <property type="term" value="C:extracellular region"/>
    <property type="evidence" value="ECO:0007669"/>
    <property type="project" value="InterPro"/>
</dbReference>
<reference evidence="4 5" key="1">
    <citation type="journal article" date="2021" name="Elife">
        <title>Chloroplast acquisition without the gene transfer in kleptoplastic sea slugs, Plakobranchus ocellatus.</title>
        <authorList>
            <person name="Maeda T."/>
            <person name="Takahashi S."/>
            <person name="Yoshida T."/>
            <person name="Shimamura S."/>
            <person name="Takaki Y."/>
            <person name="Nagai Y."/>
            <person name="Toyoda A."/>
            <person name="Suzuki Y."/>
            <person name="Arimoto A."/>
            <person name="Ishii H."/>
            <person name="Satoh N."/>
            <person name="Nishiyama T."/>
            <person name="Hasebe M."/>
            <person name="Maruyama T."/>
            <person name="Minagawa J."/>
            <person name="Obokata J."/>
            <person name="Shigenobu S."/>
        </authorList>
    </citation>
    <scope>NUCLEOTIDE SEQUENCE [LARGE SCALE GENOMIC DNA]</scope>
</reference>
<comment type="caution">
    <text evidence="4">The sequence shown here is derived from an EMBL/GenBank/DDBJ whole genome shotgun (WGS) entry which is preliminary data.</text>
</comment>
<evidence type="ECO:0000256" key="2">
    <source>
        <dbReference type="SAM" id="SignalP"/>
    </source>
</evidence>